<dbReference type="PRINTS" id="PR00081">
    <property type="entry name" value="GDHRDH"/>
</dbReference>
<dbReference type="GO" id="GO:0016491">
    <property type="term" value="F:oxidoreductase activity"/>
    <property type="evidence" value="ECO:0007669"/>
    <property type="project" value="UniProtKB-KW"/>
</dbReference>
<name>A0ABV7IT34_9SPHN</name>
<evidence type="ECO:0000256" key="2">
    <source>
        <dbReference type="ARBA" id="ARBA00023002"/>
    </source>
</evidence>
<accession>A0ABV7IT34</accession>
<keyword evidence="2 3" id="KW-0560">Oxidoreductase</keyword>
<comment type="caution">
    <text evidence="3">The sequence shown here is derived from an EMBL/GenBank/DDBJ whole genome shotgun (WGS) entry which is preliminary data.</text>
</comment>
<dbReference type="Gene3D" id="3.40.50.720">
    <property type="entry name" value="NAD(P)-binding Rossmann-like Domain"/>
    <property type="match status" value="1"/>
</dbReference>
<dbReference type="PANTHER" id="PTHR24321">
    <property type="entry name" value="DEHYDROGENASES, SHORT CHAIN"/>
    <property type="match status" value="1"/>
</dbReference>
<keyword evidence="4" id="KW-1185">Reference proteome</keyword>
<dbReference type="InterPro" id="IPR036291">
    <property type="entry name" value="NAD(P)-bd_dom_sf"/>
</dbReference>
<evidence type="ECO:0000256" key="1">
    <source>
        <dbReference type="ARBA" id="ARBA00006484"/>
    </source>
</evidence>
<dbReference type="PANTHER" id="PTHR24321:SF14">
    <property type="entry name" value="SHORT-CHAIN TYPE DEHYDROGENASE_REDUCTASE BLR2146-RELATED"/>
    <property type="match status" value="1"/>
</dbReference>
<proteinExistence type="inferred from homology"/>
<dbReference type="EMBL" id="JBHRTQ010000007">
    <property type="protein sequence ID" value="MFC3174386.1"/>
    <property type="molecule type" value="Genomic_DNA"/>
</dbReference>
<dbReference type="EC" id="1.1.1.-" evidence="3"/>
<dbReference type="Proteomes" id="UP001595604">
    <property type="component" value="Unassembled WGS sequence"/>
</dbReference>
<gene>
    <name evidence="3" type="ORF">ACFOD9_08985</name>
</gene>
<dbReference type="SUPFAM" id="SSF51735">
    <property type="entry name" value="NAD(P)-binding Rossmann-fold domains"/>
    <property type="match status" value="1"/>
</dbReference>
<dbReference type="Pfam" id="PF13561">
    <property type="entry name" value="adh_short_C2"/>
    <property type="match status" value="1"/>
</dbReference>
<protein>
    <submittedName>
        <fullName evidence="3">SDR family NAD(P)-dependent oxidoreductase</fullName>
        <ecNumber evidence="3">1.1.1.-</ecNumber>
    </submittedName>
</protein>
<dbReference type="InterPro" id="IPR002347">
    <property type="entry name" value="SDR_fam"/>
</dbReference>
<reference evidence="4" key="1">
    <citation type="journal article" date="2019" name="Int. J. Syst. Evol. Microbiol.">
        <title>The Global Catalogue of Microorganisms (GCM) 10K type strain sequencing project: providing services to taxonomists for standard genome sequencing and annotation.</title>
        <authorList>
            <consortium name="The Broad Institute Genomics Platform"/>
            <consortium name="The Broad Institute Genome Sequencing Center for Infectious Disease"/>
            <person name="Wu L."/>
            <person name="Ma J."/>
        </authorList>
    </citation>
    <scope>NUCLEOTIDE SEQUENCE [LARGE SCALE GENOMIC DNA]</scope>
    <source>
        <strain evidence="4">KCTC 42984</strain>
    </source>
</reference>
<evidence type="ECO:0000313" key="4">
    <source>
        <dbReference type="Proteomes" id="UP001595604"/>
    </source>
</evidence>
<dbReference type="RefSeq" id="WP_379509743.1">
    <property type="nucleotide sequence ID" value="NZ_JBHRTQ010000007.1"/>
</dbReference>
<evidence type="ECO:0000313" key="3">
    <source>
        <dbReference type="EMBL" id="MFC3174386.1"/>
    </source>
</evidence>
<organism evidence="3 4">
    <name type="scientific">Novosphingobium bradum</name>
    <dbReference type="NCBI Taxonomy" id="1737444"/>
    <lineage>
        <taxon>Bacteria</taxon>
        <taxon>Pseudomonadati</taxon>
        <taxon>Pseudomonadota</taxon>
        <taxon>Alphaproteobacteria</taxon>
        <taxon>Sphingomonadales</taxon>
        <taxon>Sphingomonadaceae</taxon>
        <taxon>Novosphingobium</taxon>
    </lineage>
</organism>
<comment type="similarity">
    <text evidence="1">Belongs to the short-chain dehydrogenases/reductases (SDR) family.</text>
</comment>
<sequence>MAGRLENKVIVVAGAGNIASGLVPRFVAEGARVVLGDIDHEAATSLAQAVDPSGATVVPTHLDGADEASVAAIVELAMSRFGALHGCHANFAITPDSRTKAGVVDLPMEIWDDMMRVNARGYVLCTRLAVPAMIASGGGAMLYTTSADAFRGAPVRVAYQMSKAAILALMRHTASRYGRKGIRANAISPGLTLNPDVPSGMSADLLQRLMDDTARLTAFPDRVGRPADIASAAAFLLSDEGSYITGQTLAVDGGLTMRN</sequence>